<keyword evidence="4" id="KW-0812">Transmembrane</keyword>
<dbReference type="Proteomes" id="UP001501170">
    <property type="component" value="Unassembled WGS sequence"/>
</dbReference>
<dbReference type="SUPFAM" id="SSF50494">
    <property type="entry name" value="Trypsin-like serine proteases"/>
    <property type="match status" value="1"/>
</dbReference>
<sequence length="485" mass="50443">MTDSSASSDDRPTDPVLPANEPASDLAATFGRPEGVDGSFAPEASPAERPQPTIAPPDPVLAEAFGRPEGETQTLQRDPYAQPATDDVPEPDPWRDPDSAAHLSAPAVGVDPESSPREKGPLLGIRELLFGGRVHWWALATLGLLALLVGLFGGLVGRWTAEVVTPLHADTVHLEGDSPDSATGGTDVERVAKAVQRSVVTIEVRTAVDGGSGSGFIVDKAGYIVTNNHVISKAANDSKAKLEVVFSDRQRVPARLVGRDVKTDLAVIKVDDVANLTVSKLGDSADLQIGQEVIAFGSPLGLDKTVTSGIISALDRPVPLRPDADSDTDAVINAIQTDAAINPGNSGGPLLNDDGQVIGVNTAGAMTGGGSIGLGFAIPINEVIPIANTLIADGKVKHPSVGITAATVRNDRIFGAQIKDVAGGSPAAQAGLREGDVITKFNGRPIESADELTVAVRTSKIGEQVKFTYWRDGRYFDGELTPVSD</sequence>
<evidence type="ECO:0000313" key="6">
    <source>
        <dbReference type="EMBL" id="GAA2376891.1"/>
    </source>
</evidence>
<keyword evidence="7" id="KW-1185">Reference proteome</keyword>
<feature type="transmembrane region" description="Helical" evidence="4">
    <location>
        <begin position="136"/>
        <end position="156"/>
    </location>
</feature>
<evidence type="ECO:0000259" key="5">
    <source>
        <dbReference type="PROSITE" id="PS50106"/>
    </source>
</evidence>
<proteinExistence type="predicted"/>
<evidence type="ECO:0000256" key="4">
    <source>
        <dbReference type="SAM" id="Phobius"/>
    </source>
</evidence>
<gene>
    <name evidence="6" type="ORF">GCM10009855_15330</name>
</gene>
<keyword evidence="4" id="KW-1133">Transmembrane helix</keyword>
<dbReference type="Pfam" id="PF13365">
    <property type="entry name" value="Trypsin_2"/>
    <property type="match status" value="1"/>
</dbReference>
<dbReference type="PANTHER" id="PTHR43343">
    <property type="entry name" value="PEPTIDASE S12"/>
    <property type="match status" value="1"/>
</dbReference>
<name>A0ABN3HDN6_9ACTN</name>
<dbReference type="PANTHER" id="PTHR43343:SF3">
    <property type="entry name" value="PROTEASE DO-LIKE 8, CHLOROPLASTIC"/>
    <property type="match status" value="1"/>
</dbReference>
<evidence type="ECO:0000313" key="7">
    <source>
        <dbReference type="Proteomes" id="UP001501170"/>
    </source>
</evidence>
<protein>
    <submittedName>
        <fullName evidence="6">Trypsin-like peptidase domain-containing protein</fullName>
    </submittedName>
</protein>
<evidence type="ECO:0000256" key="3">
    <source>
        <dbReference type="SAM" id="MobiDB-lite"/>
    </source>
</evidence>
<dbReference type="PRINTS" id="PR00834">
    <property type="entry name" value="PROTEASES2C"/>
</dbReference>
<keyword evidence="4" id="KW-0472">Membrane</keyword>
<dbReference type="RefSeq" id="WP_082781301.1">
    <property type="nucleotide sequence ID" value="NZ_BAAARB010000006.1"/>
</dbReference>
<organism evidence="6 7">
    <name type="scientific">Gordonia cholesterolivorans</name>
    <dbReference type="NCBI Taxonomy" id="559625"/>
    <lineage>
        <taxon>Bacteria</taxon>
        <taxon>Bacillati</taxon>
        <taxon>Actinomycetota</taxon>
        <taxon>Actinomycetes</taxon>
        <taxon>Mycobacteriales</taxon>
        <taxon>Gordoniaceae</taxon>
        <taxon>Gordonia</taxon>
    </lineage>
</organism>
<dbReference type="InterPro" id="IPR036034">
    <property type="entry name" value="PDZ_sf"/>
</dbReference>
<dbReference type="Gene3D" id="2.40.10.120">
    <property type="match status" value="1"/>
</dbReference>
<dbReference type="Gene3D" id="2.30.42.10">
    <property type="match status" value="1"/>
</dbReference>
<keyword evidence="2" id="KW-0378">Hydrolase</keyword>
<dbReference type="InterPro" id="IPR009003">
    <property type="entry name" value="Peptidase_S1_PA"/>
</dbReference>
<dbReference type="EMBL" id="BAAARB010000006">
    <property type="protein sequence ID" value="GAA2376891.1"/>
    <property type="molecule type" value="Genomic_DNA"/>
</dbReference>
<accession>A0ABN3HDN6</accession>
<reference evidence="6 7" key="1">
    <citation type="journal article" date="2019" name="Int. J. Syst. Evol. Microbiol.">
        <title>The Global Catalogue of Microorganisms (GCM) 10K type strain sequencing project: providing services to taxonomists for standard genome sequencing and annotation.</title>
        <authorList>
            <consortium name="The Broad Institute Genomics Platform"/>
            <consortium name="The Broad Institute Genome Sequencing Center for Infectious Disease"/>
            <person name="Wu L."/>
            <person name="Ma J."/>
        </authorList>
    </citation>
    <scope>NUCLEOTIDE SEQUENCE [LARGE SCALE GENOMIC DNA]</scope>
    <source>
        <strain evidence="6 7">JCM 16227</strain>
    </source>
</reference>
<dbReference type="Pfam" id="PF13180">
    <property type="entry name" value="PDZ_2"/>
    <property type="match status" value="1"/>
</dbReference>
<feature type="domain" description="PDZ" evidence="5">
    <location>
        <begin position="390"/>
        <end position="473"/>
    </location>
</feature>
<dbReference type="PROSITE" id="PS50106">
    <property type="entry name" value="PDZ"/>
    <property type="match status" value="1"/>
</dbReference>
<keyword evidence="1" id="KW-0645">Protease</keyword>
<dbReference type="InterPro" id="IPR001940">
    <property type="entry name" value="Peptidase_S1C"/>
</dbReference>
<dbReference type="SMART" id="SM00228">
    <property type="entry name" value="PDZ"/>
    <property type="match status" value="1"/>
</dbReference>
<evidence type="ECO:0000256" key="2">
    <source>
        <dbReference type="ARBA" id="ARBA00022801"/>
    </source>
</evidence>
<comment type="caution">
    <text evidence="6">The sequence shown here is derived from an EMBL/GenBank/DDBJ whole genome shotgun (WGS) entry which is preliminary data.</text>
</comment>
<dbReference type="InterPro" id="IPR051201">
    <property type="entry name" value="Chloro_Bact_Ser_Proteases"/>
</dbReference>
<evidence type="ECO:0000256" key="1">
    <source>
        <dbReference type="ARBA" id="ARBA00022670"/>
    </source>
</evidence>
<feature type="region of interest" description="Disordered" evidence="3">
    <location>
        <begin position="1"/>
        <end position="118"/>
    </location>
</feature>
<dbReference type="SUPFAM" id="SSF50156">
    <property type="entry name" value="PDZ domain-like"/>
    <property type="match status" value="1"/>
</dbReference>
<dbReference type="InterPro" id="IPR001478">
    <property type="entry name" value="PDZ"/>
</dbReference>